<organism evidence="2 3">
    <name type="scientific">Massilia haematophila</name>
    <dbReference type="NCBI Taxonomy" id="457923"/>
    <lineage>
        <taxon>Bacteria</taxon>
        <taxon>Pseudomonadati</taxon>
        <taxon>Pseudomonadota</taxon>
        <taxon>Betaproteobacteria</taxon>
        <taxon>Burkholderiales</taxon>
        <taxon>Oxalobacteraceae</taxon>
        <taxon>Telluria group</taxon>
        <taxon>Massilia</taxon>
    </lineage>
</organism>
<protein>
    <submittedName>
        <fullName evidence="2">Uncharacterized protein</fullName>
    </submittedName>
</protein>
<dbReference type="Proteomes" id="UP001595665">
    <property type="component" value="Unassembled WGS sequence"/>
</dbReference>
<evidence type="ECO:0000313" key="3">
    <source>
        <dbReference type="Proteomes" id="UP001595665"/>
    </source>
</evidence>
<keyword evidence="3" id="KW-1185">Reference proteome</keyword>
<feature type="region of interest" description="Disordered" evidence="1">
    <location>
        <begin position="93"/>
        <end position="120"/>
    </location>
</feature>
<dbReference type="EMBL" id="JBHRVV010000001">
    <property type="protein sequence ID" value="MFC3461436.1"/>
    <property type="molecule type" value="Genomic_DNA"/>
</dbReference>
<accession>A0ABV7PT30</accession>
<sequence length="120" mass="13758">MMPLPMLRATVLRERCQPSDLAAFGNIYLRSLQAGKGDYLYLVAKAKVAAARPYIEALAELDKWRGQEEALKVINIVRQRWVIPISKISSCRPHLRQNETPRQRRPIGSMMSVQPRMANR</sequence>
<evidence type="ECO:0000313" key="2">
    <source>
        <dbReference type="EMBL" id="MFC3461436.1"/>
    </source>
</evidence>
<reference evidence="3" key="1">
    <citation type="journal article" date="2019" name="Int. J. Syst. Evol. Microbiol.">
        <title>The Global Catalogue of Microorganisms (GCM) 10K type strain sequencing project: providing services to taxonomists for standard genome sequencing and annotation.</title>
        <authorList>
            <consortium name="The Broad Institute Genomics Platform"/>
            <consortium name="The Broad Institute Genome Sequencing Center for Infectious Disease"/>
            <person name="Wu L."/>
            <person name="Ma J."/>
        </authorList>
    </citation>
    <scope>NUCLEOTIDE SEQUENCE [LARGE SCALE GENOMIC DNA]</scope>
    <source>
        <strain evidence="3">CCM 7480</strain>
    </source>
</reference>
<evidence type="ECO:0000256" key="1">
    <source>
        <dbReference type="SAM" id="MobiDB-lite"/>
    </source>
</evidence>
<dbReference type="RefSeq" id="WP_379737824.1">
    <property type="nucleotide sequence ID" value="NZ_JBHRVV010000001.1"/>
</dbReference>
<gene>
    <name evidence="2" type="ORF">ACFOPH_24815</name>
</gene>
<proteinExistence type="predicted"/>
<comment type="caution">
    <text evidence="2">The sequence shown here is derived from an EMBL/GenBank/DDBJ whole genome shotgun (WGS) entry which is preliminary data.</text>
</comment>
<name>A0ABV7PT30_9BURK</name>